<feature type="region of interest" description="Disordered" evidence="1">
    <location>
        <begin position="33"/>
        <end position="55"/>
    </location>
</feature>
<protein>
    <submittedName>
        <fullName evidence="2">Str. FM013</fullName>
    </submittedName>
</protein>
<name>A0A0G4PS28_PENC3</name>
<evidence type="ECO:0000313" key="3">
    <source>
        <dbReference type="Proteomes" id="UP000053732"/>
    </source>
</evidence>
<evidence type="ECO:0000313" key="2">
    <source>
        <dbReference type="EMBL" id="CRL28933.1"/>
    </source>
</evidence>
<dbReference type="EMBL" id="HG793164">
    <property type="protein sequence ID" value="CRL28933.1"/>
    <property type="molecule type" value="Genomic_DNA"/>
</dbReference>
<evidence type="ECO:0000256" key="1">
    <source>
        <dbReference type="SAM" id="MobiDB-lite"/>
    </source>
</evidence>
<reference evidence="2 3" key="1">
    <citation type="journal article" date="2014" name="Nat. Commun.">
        <title>Multiple recent horizontal transfers of a large genomic region in cheese making fungi.</title>
        <authorList>
            <person name="Cheeseman K."/>
            <person name="Ropars J."/>
            <person name="Renault P."/>
            <person name="Dupont J."/>
            <person name="Gouzy J."/>
            <person name="Branca A."/>
            <person name="Abraham A.L."/>
            <person name="Ceppi M."/>
            <person name="Conseiller E."/>
            <person name="Debuchy R."/>
            <person name="Malagnac F."/>
            <person name="Goarin A."/>
            <person name="Silar P."/>
            <person name="Lacoste S."/>
            <person name="Sallet E."/>
            <person name="Bensimon A."/>
            <person name="Giraud T."/>
            <person name="Brygoo Y."/>
        </authorList>
    </citation>
    <scope>NUCLEOTIDE SEQUENCE [LARGE SCALE GENOMIC DNA]</scope>
    <source>
        <strain evidence="3">FM 013</strain>
    </source>
</reference>
<proteinExistence type="predicted"/>
<accession>A0A0G4PS28</accession>
<organism evidence="2 3">
    <name type="scientific">Penicillium camemberti (strain FM 013)</name>
    <dbReference type="NCBI Taxonomy" id="1429867"/>
    <lineage>
        <taxon>Eukaryota</taxon>
        <taxon>Fungi</taxon>
        <taxon>Dikarya</taxon>
        <taxon>Ascomycota</taxon>
        <taxon>Pezizomycotina</taxon>
        <taxon>Eurotiomycetes</taxon>
        <taxon>Eurotiomycetidae</taxon>
        <taxon>Eurotiales</taxon>
        <taxon>Aspergillaceae</taxon>
        <taxon>Penicillium</taxon>
    </lineage>
</organism>
<sequence>MGWFSKTSQIMRWTLRSSPNAISFSPLEEIQDPSGVMARGNRETKHHERPTSFSEASVQRNSEWVTFIEHLPVVLDVRGQALALILSQLLGYIHSLIMIGSTELNHPDKEIRMVGLQSARAQRRLALTERGSWALSYDPSRKLSGE</sequence>
<feature type="compositionally biased region" description="Basic and acidic residues" evidence="1">
    <location>
        <begin position="40"/>
        <end position="50"/>
    </location>
</feature>
<gene>
    <name evidence="2" type="ORF">PCAMFM013_S031g000101</name>
</gene>
<keyword evidence="3" id="KW-1185">Reference proteome</keyword>
<dbReference type="Proteomes" id="UP000053732">
    <property type="component" value="Unassembled WGS sequence"/>
</dbReference>
<dbReference type="AlphaFoldDB" id="A0A0G4PS28"/>